<gene>
    <name evidence="5" type="ORF">EWM64_g243</name>
</gene>
<organism evidence="5 6">
    <name type="scientific">Hericium alpestre</name>
    <dbReference type="NCBI Taxonomy" id="135208"/>
    <lineage>
        <taxon>Eukaryota</taxon>
        <taxon>Fungi</taxon>
        <taxon>Dikarya</taxon>
        <taxon>Basidiomycota</taxon>
        <taxon>Agaricomycotina</taxon>
        <taxon>Agaricomycetes</taxon>
        <taxon>Russulales</taxon>
        <taxon>Hericiaceae</taxon>
        <taxon>Hericium</taxon>
    </lineage>
</organism>
<dbReference type="AlphaFoldDB" id="A0A4Z0ABN6"/>
<reference evidence="5 6" key="1">
    <citation type="submission" date="2019-02" db="EMBL/GenBank/DDBJ databases">
        <title>Genome sequencing of the rare red list fungi Hericium alpestre (H. flagellum).</title>
        <authorList>
            <person name="Buettner E."/>
            <person name="Kellner H."/>
        </authorList>
    </citation>
    <scope>NUCLEOTIDE SEQUENCE [LARGE SCALE GENOMIC DNA]</scope>
    <source>
        <strain evidence="5 6">DSM 108284</strain>
    </source>
</reference>
<evidence type="ECO:0000256" key="4">
    <source>
        <dbReference type="ARBA" id="ARBA00046271"/>
    </source>
</evidence>
<protein>
    <recommendedName>
        <fullName evidence="7">Peroxisomal biogenesis factor 11</fullName>
    </recommendedName>
</protein>
<dbReference type="EMBL" id="SFCI01000010">
    <property type="protein sequence ID" value="TFY83777.1"/>
    <property type="molecule type" value="Genomic_DNA"/>
</dbReference>
<name>A0A4Z0ABN6_9AGAM</name>
<evidence type="ECO:0000313" key="5">
    <source>
        <dbReference type="EMBL" id="TFY83777.1"/>
    </source>
</evidence>
<evidence type="ECO:0000256" key="2">
    <source>
        <dbReference type="ARBA" id="ARBA00023136"/>
    </source>
</evidence>
<dbReference type="STRING" id="135208.A0A4Z0ABN6"/>
<dbReference type="GO" id="GO:0005778">
    <property type="term" value="C:peroxisomal membrane"/>
    <property type="evidence" value="ECO:0007669"/>
    <property type="project" value="UniProtKB-SubCell"/>
</dbReference>
<comment type="caution">
    <text evidence="5">The sequence shown here is derived from an EMBL/GenBank/DDBJ whole genome shotgun (WGS) entry which is preliminary data.</text>
</comment>
<evidence type="ECO:0000313" key="6">
    <source>
        <dbReference type="Proteomes" id="UP000298061"/>
    </source>
</evidence>
<proteinExistence type="predicted"/>
<dbReference type="Proteomes" id="UP000298061">
    <property type="component" value="Unassembled WGS sequence"/>
</dbReference>
<keyword evidence="2" id="KW-0472">Membrane</keyword>
<comment type="subcellular location">
    <subcellularLocation>
        <location evidence="4">Peroxisome membrane</location>
    </subcellularLocation>
</comment>
<evidence type="ECO:0000256" key="3">
    <source>
        <dbReference type="ARBA" id="ARBA00023140"/>
    </source>
</evidence>
<keyword evidence="6" id="KW-1185">Reference proteome</keyword>
<dbReference type="OrthoDB" id="411017at2759"/>
<evidence type="ECO:0008006" key="7">
    <source>
        <dbReference type="Google" id="ProtNLM"/>
    </source>
</evidence>
<accession>A0A4Z0ABN6</accession>
<dbReference type="InterPro" id="IPR008733">
    <property type="entry name" value="PEX11"/>
</dbReference>
<sequence>MSSVASQLILHPTVSKTFKVLGTTTGRDKIYRAVQYFSRFFAWYLISRGLKLDAVRWNSLKSHLALGRKLLRLGKPVENLQAALRAAQTTGYLWEQLTTIARNLSYFGYLSYDGVAWASAIHFITLKPATASKVNRTAARLWLTGILFSLANGLIKGGRLTKETNELRALGEKDIGSQNALQAKLRALDELRASTRQQFVIDILDIWIPATTLSLVNVNDGVVGIFGFLSSVLALRSHWNAVNAKK</sequence>
<dbReference type="GO" id="GO:0016559">
    <property type="term" value="P:peroxisome fission"/>
    <property type="evidence" value="ECO:0007669"/>
    <property type="project" value="InterPro"/>
</dbReference>
<dbReference type="PANTHER" id="PTHR12652:SF50">
    <property type="entry name" value="PEROXIN 11"/>
    <property type="match status" value="1"/>
</dbReference>
<evidence type="ECO:0000256" key="1">
    <source>
        <dbReference type="ARBA" id="ARBA00022593"/>
    </source>
</evidence>
<keyword evidence="1" id="KW-0962">Peroxisome biogenesis</keyword>
<dbReference type="Pfam" id="PF05648">
    <property type="entry name" value="PEX11"/>
    <property type="match status" value="1"/>
</dbReference>
<keyword evidence="3" id="KW-0576">Peroxisome</keyword>
<dbReference type="PANTHER" id="PTHR12652">
    <property type="entry name" value="PEROXISOMAL BIOGENESIS FACTOR 11"/>
    <property type="match status" value="1"/>
</dbReference>